<comment type="subcellular location">
    <subcellularLocation>
        <location evidence="1">Cytoplasm</location>
    </subcellularLocation>
</comment>
<evidence type="ECO:0000256" key="3">
    <source>
        <dbReference type="ARBA" id="ARBA00022490"/>
    </source>
</evidence>
<dbReference type="GO" id="GO:0005634">
    <property type="term" value="C:nucleus"/>
    <property type="evidence" value="ECO:0007669"/>
    <property type="project" value="TreeGrafter"/>
</dbReference>
<dbReference type="InterPro" id="IPR024964">
    <property type="entry name" value="CTLH/CRA"/>
</dbReference>
<keyword evidence="6" id="KW-0862">Zinc</keyword>
<dbReference type="GO" id="GO:0008270">
    <property type="term" value="F:zinc ion binding"/>
    <property type="evidence" value="ECO:0007669"/>
    <property type="project" value="UniProtKB-KW"/>
</dbReference>
<gene>
    <name evidence="11" type="primary">FYV10</name>
    <name evidence="11" type="ORF">IWQ62_001922</name>
</gene>
<dbReference type="InterPro" id="IPR006595">
    <property type="entry name" value="CTLH_C"/>
</dbReference>
<evidence type="ECO:0000313" key="11">
    <source>
        <dbReference type="EMBL" id="KAJ1967343.1"/>
    </source>
</evidence>
<protein>
    <submittedName>
        <fullName evidence="11">GID complex subunit containing RING finger motif</fullName>
    </submittedName>
</protein>
<evidence type="ECO:0000256" key="7">
    <source>
        <dbReference type="PROSITE-ProRule" id="PRU01215"/>
    </source>
</evidence>
<feature type="zinc finger region" description="RING-Gid-type" evidence="7">
    <location>
        <begin position="311"/>
        <end position="381"/>
    </location>
</feature>
<evidence type="ECO:0000259" key="9">
    <source>
        <dbReference type="PROSITE" id="PS50897"/>
    </source>
</evidence>
<dbReference type="PROSITE" id="PS50897">
    <property type="entry name" value="CTLH"/>
    <property type="match status" value="1"/>
</dbReference>
<proteinExistence type="inferred from homology"/>
<dbReference type="GO" id="GO:0005737">
    <property type="term" value="C:cytoplasm"/>
    <property type="evidence" value="ECO:0007669"/>
    <property type="project" value="UniProtKB-SubCell"/>
</dbReference>
<dbReference type="PANTHER" id="PTHR12170:SF2">
    <property type="entry name" value="E3 UBIQUITIN-PROTEIN TRANSFERASE MAEA"/>
    <property type="match status" value="1"/>
</dbReference>
<feature type="domain" description="RING-Gid-type" evidence="10">
    <location>
        <begin position="311"/>
        <end position="381"/>
    </location>
</feature>
<keyword evidence="4" id="KW-0479">Metal-binding</keyword>
<dbReference type="SMART" id="SM00757">
    <property type="entry name" value="CRA"/>
    <property type="match status" value="1"/>
</dbReference>
<dbReference type="EMBL" id="JANBPY010000353">
    <property type="protein sequence ID" value="KAJ1967343.1"/>
    <property type="molecule type" value="Genomic_DNA"/>
</dbReference>
<evidence type="ECO:0000256" key="2">
    <source>
        <dbReference type="ARBA" id="ARBA00010615"/>
    </source>
</evidence>
<feature type="coiled-coil region" evidence="8">
    <location>
        <begin position="60"/>
        <end position="98"/>
    </location>
</feature>
<dbReference type="OrthoDB" id="1933455at2759"/>
<evidence type="ECO:0000256" key="5">
    <source>
        <dbReference type="ARBA" id="ARBA00022771"/>
    </source>
</evidence>
<dbReference type="SMART" id="SM00668">
    <property type="entry name" value="CTLH"/>
    <property type="match status" value="1"/>
</dbReference>
<dbReference type="InterPro" id="IPR006594">
    <property type="entry name" value="LisH"/>
</dbReference>
<dbReference type="Pfam" id="PF10607">
    <property type="entry name" value="CTLH"/>
    <property type="match status" value="1"/>
</dbReference>
<dbReference type="PANTHER" id="PTHR12170">
    <property type="entry name" value="MACROPHAGE ERYTHROBLAST ATTACHER-RELATED"/>
    <property type="match status" value="1"/>
</dbReference>
<dbReference type="GO" id="GO:0034657">
    <property type="term" value="C:GID complex"/>
    <property type="evidence" value="ECO:0007669"/>
    <property type="project" value="TreeGrafter"/>
</dbReference>
<dbReference type="GO" id="GO:0061630">
    <property type="term" value="F:ubiquitin protein ligase activity"/>
    <property type="evidence" value="ECO:0007669"/>
    <property type="project" value="InterPro"/>
</dbReference>
<comment type="similarity">
    <text evidence="2">Belongs to the FYV10 family.</text>
</comment>
<dbReference type="InterPro" id="IPR044063">
    <property type="entry name" value="ZF_RING_GID"/>
</dbReference>
<evidence type="ECO:0000256" key="6">
    <source>
        <dbReference type="ARBA" id="ARBA00022833"/>
    </source>
</evidence>
<comment type="caution">
    <text evidence="11">The sequence shown here is derived from an EMBL/GenBank/DDBJ whole genome shotgun (WGS) entry which is preliminary data.</text>
</comment>
<dbReference type="PROSITE" id="PS51867">
    <property type="entry name" value="ZF_RING_GID"/>
    <property type="match status" value="1"/>
</dbReference>
<dbReference type="CDD" id="cd16659">
    <property type="entry name" value="RING-Ubox_Emp"/>
    <property type="match status" value="1"/>
</dbReference>
<keyword evidence="12" id="KW-1185">Reference proteome</keyword>
<dbReference type="AlphaFoldDB" id="A0A9W8E8J3"/>
<evidence type="ECO:0000256" key="8">
    <source>
        <dbReference type="SAM" id="Coils"/>
    </source>
</evidence>
<dbReference type="PROSITE" id="PS50896">
    <property type="entry name" value="LISH"/>
    <property type="match status" value="1"/>
</dbReference>
<keyword evidence="8" id="KW-0175">Coiled coil</keyword>
<accession>A0A9W8E8J3</accession>
<evidence type="ECO:0000313" key="12">
    <source>
        <dbReference type="Proteomes" id="UP001150925"/>
    </source>
</evidence>
<evidence type="ECO:0000256" key="1">
    <source>
        <dbReference type="ARBA" id="ARBA00004496"/>
    </source>
</evidence>
<dbReference type="InterPro" id="IPR013144">
    <property type="entry name" value="CRA_dom"/>
</dbReference>
<dbReference type="InterPro" id="IPR045098">
    <property type="entry name" value="Fyv10_fam"/>
</dbReference>
<reference evidence="11" key="1">
    <citation type="submission" date="2022-07" db="EMBL/GenBank/DDBJ databases">
        <title>Phylogenomic reconstructions and comparative analyses of Kickxellomycotina fungi.</title>
        <authorList>
            <person name="Reynolds N.K."/>
            <person name="Stajich J.E."/>
            <person name="Barry K."/>
            <person name="Grigoriev I.V."/>
            <person name="Crous P."/>
            <person name="Smith M.E."/>
        </authorList>
    </citation>
    <scope>NUCLEOTIDE SEQUENCE</scope>
    <source>
        <strain evidence="11">RSA 1196</strain>
    </source>
</reference>
<feature type="domain" description="CTLH" evidence="9">
    <location>
        <begin position="165"/>
        <end position="215"/>
    </location>
</feature>
<dbReference type="Proteomes" id="UP001150925">
    <property type="component" value="Unassembled WGS sequence"/>
</dbReference>
<sequence length="396" mass="45647">MNKYNPDGELVIEQSFLRVPHEQVKKSYRMSQKHIEKDLAFVTSSMDDMVKRSKAQNLDSDTTQRVVENMLKRLENLKRKLQDTKNDETQLIQRSKQRATHLNTLYGFTSYTSEEYREWSRTRLNRILVDYMLRKGYSRTAAQLVERANLESLADTELFEQSAVIEQSLLNHSCTKGIQWCSDNKSALRKLKSTLEFDLHLQEFIELARAGEMMQAIQYSKKHLLPWTGTHARQIEQAMGLLAFKPDTQCSPYQQLYDTNRWQQLVDHFRKDNYALHALSTVPPLLLTLQTGLSALKNVHCYHADDRNINCPVCQTDTLGELAKSLPYSHHINSNLVCRVTGLLMNEDNPPMKLPNGRVYSLTAISQMAAENRGRIQCPMTGETFALNEAKKLFIS</sequence>
<evidence type="ECO:0000256" key="4">
    <source>
        <dbReference type="ARBA" id="ARBA00022723"/>
    </source>
</evidence>
<organism evidence="11 12">
    <name type="scientific">Dispira parvispora</name>
    <dbReference type="NCBI Taxonomy" id="1520584"/>
    <lineage>
        <taxon>Eukaryota</taxon>
        <taxon>Fungi</taxon>
        <taxon>Fungi incertae sedis</taxon>
        <taxon>Zoopagomycota</taxon>
        <taxon>Kickxellomycotina</taxon>
        <taxon>Dimargaritomycetes</taxon>
        <taxon>Dimargaritales</taxon>
        <taxon>Dimargaritaceae</taxon>
        <taxon>Dispira</taxon>
    </lineage>
</organism>
<evidence type="ECO:0000259" key="10">
    <source>
        <dbReference type="PROSITE" id="PS51867"/>
    </source>
</evidence>
<dbReference type="GO" id="GO:0043161">
    <property type="term" value="P:proteasome-mediated ubiquitin-dependent protein catabolic process"/>
    <property type="evidence" value="ECO:0007669"/>
    <property type="project" value="InterPro"/>
</dbReference>
<name>A0A9W8E8J3_9FUNG</name>
<keyword evidence="3" id="KW-0963">Cytoplasm</keyword>
<keyword evidence="5 7" id="KW-0863">Zinc-finger</keyword>